<dbReference type="PANTHER" id="PTHR30096:SF0">
    <property type="entry name" value="4,5-DOPA DIOXYGENASE EXTRADIOL-LIKE PROTEIN"/>
    <property type="match status" value="1"/>
</dbReference>
<evidence type="ECO:0000313" key="3">
    <source>
        <dbReference type="EMBL" id="PIZ70574.1"/>
    </source>
</evidence>
<organism evidence="3 4">
    <name type="scientific">Candidatus Portnoybacteria bacterium CG_4_10_14_0_2_um_filter_39_11</name>
    <dbReference type="NCBI Taxonomy" id="1974797"/>
    <lineage>
        <taxon>Bacteria</taxon>
        <taxon>Candidatus Portnoyibacteriota</taxon>
    </lineage>
</organism>
<proteinExistence type="predicted"/>
<sequence length="283" mass="30983">MLSFASICPHPPIIIPEIGGTQIKKCQKTISAMKKLADYFNVAKPDTVIVITPHGQIHSDEITILFPSPPLALPLPTGKREGNLLYGNFYQFGHPEIKIQLNNNSKLTDKIKSSADQDGIPTVLVKASELDHGVLVPLYHLCQKITKLPKLIVITYSLLDIKTHFAFGQIIGKIIKTSPDKIAVIASGDLSHRLTPEAPAGYSPRGQEFDKKIISLLTNNNVSGILYLDANLIEVAGECGLRSIIILLGVLSSFKYSPQILSYEGPFGVGYGVVNFNLNQRRM</sequence>
<evidence type="ECO:0000256" key="1">
    <source>
        <dbReference type="ARBA" id="ARBA00023002"/>
    </source>
</evidence>
<feature type="domain" description="Extradiol ring-cleavage dioxygenase class III enzyme subunit B" evidence="2">
    <location>
        <begin position="7"/>
        <end position="273"/>
    </location>
</feature>
<dbReference type="CDD" id="cd07951">
    <property type="entry name" value="ED_3B_N_AMMECR1"/>
    <property type="match status" value="1"/>
</dbReference>
<dbReference type="InterPro" id="IPR004183">
    <property type="entry name" value="Xdiol_dOase_suB"/>
</dbReference>
<keyword evidence="3" id="KW-0223">Dioxygenase</keyword>
<name>A0A2M7UH66_9BACT</name>
<reference evidence="4" key="1">
    <citation type="submission" date="2017-09" db="EMBL/GenBank/DDBJ databases">
        <title>Depth-based differentiation of microbial function through sediment-hosted aquifers and enrichment of novel symbionts in the deep terrestrial subsurface.</title>
        <authorList>
            <person name="Probst A.J."/>
            <person name="Ladd B."/>
            <person name="Jarett J.K."/>
            <person name="Geller-Mcgrath D.E."/>
            <person name="Sieber C.M.K."/>
            <person name="Emerson J.B."/>
            <person name="Anantharaman K."/>
            <person name="Thomas B.C."/>
            <person name="Malmstrom R."/>
            <person name="Stieglmeier M."/>
            <person name="Klingl A."/>
            <person name="Woyke T."/>
            <person name="Ryan C.M."/>
            <person name="Banfield J.F."/>
        </authorList>
    </citation>
    <scope>NUCLEOTIDE SEQUENCE [LARGE SCALE GENOMIC DNA]</scope>
</reference>
<dbReference type="Pfam" id="PF02900">
    <property type="entry name" value="LigB"/>
    <property type="match status" value="1"/>
</dbReference>
<accession>A0A2M7UH66</accession>
<dbReference type="GO" id="GO:0016702">
    <property type="term" value="F:oxidoreductase activity, acting on single donors with incorporation of molecular oxygen, incorporation of two atoms of oxygen"/>
    <property type="evidence" value="ECO:0007669"/>
    <property type="project" value="UniProtKB-ARBA"/>
</dbReference>
<gene>
    <name evidence="3" type="ORF">COY09_02670</name>
</gene>
<protein>
    <submittedName>
        <fullName evidence="3">Extradiol ring-cleavage dioxygenase</fullName>
    </submittedName>
</protein>
<evidence type="ECO:0000259" key="2">
    <source>
        <dbReference type="Pfam" id="PF02900"/>
    </source>
</evidence>
<dbReference type="Gene3D" id="3.40.830.10">
    <property type="entry name" value="LigB-like"/>
    <property type="match status" value="1"/>
</dbReference>
<dbReference type="SUPFAM" id="SSF53213">
    <property type="entry name" value="LigB-like"/>
    <property type="match status" value="1"/>
</dbReference>
<dbReference type="GO" id="GO:0008198">
    <property type="term" value="F:ferrous iron binding"/>
    <property type="evidence" value="ECO:0007669"/>
    <property type="project" value="InterPro"/>
</dbReference>
<dbReference type="Proteomes" id="UP000231071">
    <property type="component" value="Unassembled WGS sequence"/>
</dbReference>
<evidence type="ECO:0000313" key="4">
    <source>
        <dbReference type="Proteomes" id="UP000231071"/>
    </source>
</evidence>
<keyword evidence="1" id="KW-0560">Oxidoreductase</keyword>
<dbReference type="EMBL" id="PFOI01000044">
    <property type="protein sequence ID" value="PIZ70574.1"/>
    <property type="molecule type" value="Genomic_DNA"/>
</dbReference>
<dbReference type="AlphaFoldDB" id="A0A2M7UH66"/>
<comment type="caution">
    <text evidence="3">The sequence shown here is derived from an EMBL/GenBank/DDBJ whole genome shotgun (WGS) entry which is preliminary data.</text>
</comment>
<dbReference type="PANTHER" id="PTHR30096">
    <property type="entry name" value="4,5-DOPA DIOXYGENASE EXTRADIOL-LIKE PROTEIN"/>
    <property type="match status" value="1"/>
</dbReference>